<dbReference type="SUPFAM" id="SSF56672">
    <property type="entry name" value="DNA/RNA polymerases"/>
    <property type="match status" value="2"/>
</dbReference>
<dbReference type="Gene3D" id="3.60.10.10">
    <property type="entry name" value="Endonuclease/exonuclease/phosphatase"/>
    <property type="match status" value="1"/>
</dbReference>
<dbReference type="Pfam" id="PF00078">
    <property type="entry name" value="RVT_1"/>
    <property type="match status" value="2"/>
</dbReference>
<evidence type="ECO:0000313" key="3">
    <source>
        <dbReference type="Proteomes" id="UP000719412"/>
    </source>
</evidence>
<dbReference type="InterPro" id="IPR043502">
    <property type="entry name" value="DNA/RNA_pol_sf"/>
</dbReference>
<comment type="caution">
    <text evidence="2">The sequence shown here is derived from an EMBL/GenBank/DDBJ whole genome shotgun (WGS) entry which is preliminary data.</text>
</comment>
<sequence>MTFPKQKKNKTRLSGYTDSGKIDLITFPEVCHGARVFGSPLGCKFNEGREVMFNAWSLEDSTRIKGLISDRLSGYNVKDLPLLHPRVRISHIDSSVSQDKLLEYILSQNKSLFSKNFNCVLKKFSPLRNNTTLNQALLEVDVASYRNILAAGKLLIGGLGTKTHNFYLSTIAASHYNIIALTETWLHEGISDSELFDLSTFTVFRHDRTTVPEGPRRGGGVLLAVRNEFNAERCEVVCDVMSRIDLLLVKINFKYRAVYVLVLYIPPNSHDLTYKVFCDLLMSLHFLYDSNLLIVGDFNVPDYVNGVCGHSKASTSCQLLNNLICFYDLKQCNNVRNSNNRLLDLVFVNRCLSCSVIDSGDPLVGVDDHHPSLEVGVTIGDVFKRFPIGRSSSFNFRKCNFVALYDALNGVDWSFLSACATVECAVSDFYSVLNEVFRCHVPLRGRCSGSYPVWFNKNLITLLKKKNRAWRRYKTTGSVYDFETFKSLRRCFKADVAAVYREYVRRVNNDIKTDPKKFWSFLNSKNNSSSIPASKVFNNATITDPQIIVDSFADHFSKSFTRDAASTLPSASLPYDNLTLTRVSDDDVLKAIKCLKPNMTSGPDEIPSLVIRDCAAVFADPLCFLFNLILNTSCYPMRWKTSAVRPIHKKDDRSEITNYRPIASISNFAKVFEYVLYNSSLHYVSHKLSPNQHGFTKCRSTETNLASISQYLSDALDNHSQVDVVYTDLSKAFDRIDHGLLLIKLESLDFSDNLVELIRSYLSDRFMYVGVNGYASKPFKQESGVPQGSVLGPLFFNIFINDLVDDLDVPHLLFADDMKIYLTIDSIDDALRLQGCTEEISRRCKLNNLVLNHLKCSIVSFTRKTKPLLFDYKINGSILTRRKSIRDLGVIFDSKLSFGEHIRTIAGTAFRALGFVLRAGREFSDVATLKLLYITYVRSRLEYASLVWSPIYDVHSSLLERVQRRFLKNVVFMLNGAYPPRGCPQGLLLGEVGLQSLLDRRMEHSVIFLFKLFRGLQECPHVLERISLRVSRSGSRVRSVFYIGQRHTDIGLKSPVTRMLRNYQSVEAHIDIFCCSISQIKKFFSISSCCGAGRCRKLDSGTPVRVAFGGDDCACAERLRHFLFITLPVPVSDRITMEEWRKYFSELLGGEENRQEKEKRQHRVGEIEEITREELEQQLRKLKRKKAPGRDGIQNESWMYGTEREVDRLLEIMNGVWKGEGFPQEWKEGIICPIYKKGEKDTASNYRGITLLNTAYKVYAMIVEERLMKEMNERGALPDGQAGFRKDLKAAFDNVERDLLWEYLRKKGINEHLVTKIEEIYEETISRVRVDGRVSECFKTYRGVRQGCPLSPSLFAAFIGDIEEMFRKGQAGGVVVGKEKVWSLAYADDLVVLAREEKGMKEMLGNMEKYMRRKKLTVNVEKSKMMVFRKGGGRRKINEWRWEKDKIEEVKEFKYLGYVMNERNTAAAHVRELVKKANKIIGAVWGIGERKFGHDFRRRIMMFDSLVKSVMMYGAEIWGWREQEGLEGAQGKYLKWVLGVDRETPGYIVMEETKRDGIRIEAGKRAIRFEERLIERGECRILQECLKEKRKEIGKGVWKEREAYFERNGYAGAEIERMREGGRAMTYELVQRDRDVQVQERRTRIRESRYNGKYEKIITEELPKYLGRESRKERVIIARFRCGNEERENKYWNEDRIRVCRMCGEKKETIEHMLNECVELREREESREEMLNEDGRGIEWMKKVEWRRGTICGEG</sequence>
<feature type="domain" description="Reverse transcriptase" evidence="1">
    <location>
        <begin position="628"/>
        <end position="917"/>
    </location>
</feature>
<reference evidence="2" key="2">
    <citation type="submission" date="2021-08" db="EMBL/GenBank/DDBJ databases">
        <authorList>
            <person name="Eriksson T."/>
        </authorList>
    </citation>
    <scope>NUCLEOTIDE SEQUENCE</scope>
    <source>
        <strain evidence="2">Stoneville</strain>
        <tissue evidence="2">Whole head</tissue>
    </source>
</reference>
<name>A0A8J6HU56_TENMO</name>
<dbReference type="SUPFAM" id="SSF56219">
    <property type="entry name" value="DNase I-like"/>
    <property type="match status" value="1"/>
</dbReference>
<dbReference type="EMBL" id="JABDTM020011003">
    <property type="protein sequence ID" value="KAH0820729.1"/>
    <property type="molecule type" value="Genomic_DNA"/>
</dbReference>
<gene>
    <name evidence="2" type="ORF">GEV33_002062</name>
</gene>
<protein>
    <recommendedName>
        <fullName evidence="1">Reverse transcriptase domain-containing protein</fullName>
    </recommendedName>
</protein>
<evidence type="ECO:0000313" key="2">
    <source>
        <dbReference type="EMBL" id="KAH0820729.1"/>
    </source>
</evidence>
<dbReference type="GO" id="GO:0071897">
    <property type="term" value="P:DNA biosynthetic process"/>
    <property type="evidence" value="ECO:0007669"/>
    <property type="project" value="UniProtKB-ARBA"/>
</dbReference>
<evidence type="ECO:0000259" key="1">
    <source>
        <dbReference type="PROSITE" id="PS50878"/>
    </source>
</evidence>
<dbReference type="CDD" id="cd01650">
    <property type="entry name" value="RT_nLTR_like"/>
    <property type="match status" value="2"/>
</dbReference>
<dbReference type="InterPro" id="IPR036691">
    <property type="entry name" value="Endo/exonu/phosph_ase_sf"/>
</dbReference>
<dbReference type="PROSITE" id="PS50878">
    <property type="entry name" value="RT_POL"/>
    <property type="match status" value="2"/>
</dbReference>
<dbReference type="PANTHER" id="PTHR33332">
    <property type="entry name" value="REVERSE TRANSCRIPTASE DOMAIN-CONTAINING PROTEIN"/>
    <property type="match status" value="1"/>
</dbReference>
<accession>A0A8J6HU56</accession>
<proteinExistence type="predicted"/>
<dbReference type="InterPro" id="IPR000477">
    <property type="entry name" value="RT_dom"/>
</dbReference>
<feature type="domain" description="Reverse transcriptase" evidence="1">
    <location>
        <begin position="1215"/>
        <end position="1460"/>
    </location>
</feature>
<reference evidence="2" key="1">
    <citation type="journal article" date="2020" name="J Insects Food Feed">
        <title>The yellow mealworm (Tenebrio molitor) genome: a resource for the emerging insects as food and feed industry.</title>
        <authorList>
            <person name="Eriksson T."/>
            <person name="Andere A."/>
            <person name="Kelstrup H."/>
            <person name="Emery V."/>
            <person name="Picard C."/>
        </authorList>
    </citation>
    <scope>NUCLEOTIDE SEQUENCE</scope>
    <source>
        <strain evidence="2">Stoneville</strain>
        <tissue evidence="2">Whole head</tissue>
    </source>
</reference>
<dbReference type="Proteomes" id="UP000719412">
    <property type="component" value="Unassembled WGS sequence"/>
</dbReference>
<organism evidence="2 3">
    <name type="scientific">Tenebrio molitor</name>
    <name type="common">Yellow mealworm beetle</name>
    <dbReference type="NCBI Taxonomy" id="7067"/>
    <lineage>
        <taxon>Eukaryota</taxon>
        <taxon>Metazoa</taxon>
        <taxon>Ecdysozoa</taxon>
        <taxon>Arthropoda</taxon>
        <taxon>Hexapoda</taxon>
        <taxon>Insecta</taxon>
        <taxon>Pterygota</taxon>
        <taxon>Neoptera</taxon>
        <taxon>Endopterygota</taxon>
        <taxon>Coleoptera</taxon>
        <taxon>Polyphaga</taxon>
        <taxon>Cucujiformia</taxon>
        <taxon>Tenebrionidae</taxon>
        <taxon>Tenebrio</taxon>
    </lineage>
</organism>
<keyword evidence="3" id="KW-1185">Reference proteome</keyword>